<accession>A0A9X2WGM0</accession>
<dbReference type="AlphaFoldDB" id="A0A9X2WGM0"/>
<dbReference type="InterPro" id="IPR021796">
    <property type="entry name" value="Tll0287-like_dom"/>
</dbReference>
<protein>
    <submittedName>
        <fullName evidence="3">DUF3365 domain-containing protein</fullName>
    </submittedName>
</protein>
<feature type="signal peptide" evidence="1">
    <location>
        <begin position="1"/>
        <end position="22"/>
    </location>
</feature>
<evidence type="ECO:0000313" key="4">
    <source>
        <dbReference type="Proteomes" id="UP001147830"/>
    </source>
</evidence>
<dbReference type="RefSeq" id="WP_260976875.1">
    <property type="nucleotide sequence ID" value="NZ_JAOANI010000020.1"/>
</dbReference>
<proteinExistence type="predicted"/>
<comment type="caution">
    <text evidence="3">The sequence shown here is derived from an EMBL/GenBank/DDBJ whole genome shotgun (WGS) entry which is preliminary data.</text>
</comment>
<keyword evidence="1" id="KW-0732">Signal</keyword>
<evidence type="ECO:0000259" key="2">
    <source>
        <dbReference type="Pfam" id="PF11845"/>
    </source>
</evidence>
<dbReference type="EMBL" id="JAOANI010000020">
    <property type="protein sequence ID" value="MCT7360013.1"/>
    <property type="molecule type" value="Genomic_DNA"/>
</dbReference>
<dbReference type="Pfam" id="PF11845">
    <property type="entry name" value="Tll0287-like"/>
    <property type="match status" value="1"/>
</dbReference>
<evidence type="ECO:0000256" key="1">
    <source>
        <dbReference type="SAM" id="SignalP"/>
    </source>
</evidence>
<reference evidence="3" key="2">
    <citation type="submission" date="2022-08" db="EMBL/GenBank/DDBJ databases">
        <authorList>
            <person name="Dong C."/>
        </authorList>
    </citation>
    <scope>NUCLEOTIDE SEQUENCE</scope>
    <source>
        <strain evidence="3">59MF3M-4</strain>
    </source>
</reference>
<feature type="domain" description="Tll0287-like" evidence="2">
    <location>
        <begin position="32"/>
        <end position="185"/>
    </location>
</feature>
<feature type="chain" id="PRO_5040723396" evidence="1">
    <location>
        <begin position="23"/>
        <end position="191"/>
    </location>
</feature>
<organism evidence="3 4">
    <name type="scientific">Thalassolituus pacificus</name>
    <dbReference type="NCBI Taxonomy" id="2975440"/>
    <lineage>
        <taxon>Bacteria</taxon>
        <taxon>Pseudomonadati</taxon>
        <taxon>Pseudomonadota</taxon>
        <taxon>Gammaproteobacteria</taxon>
        <taxon>Oceanospirillales</taxon>
        <taxon>Oceanospirillaceae</taxon>
        <taxon>Thalassolituus</taxon>
    </lineage>
</organism>
<keyword evidence="4" id="KW-1185">Reference proteome</keyword>
<evidence type="ECO:0000313" key="3">
    <source>
        <dbReference type="EMBL" id="MCT7360013.1"/>
    </source>
</evidence>
<reference evidence="3" key="1">
    <citation type="journal article" date="2022" name="Front. Microbiol.">
        <title>Genome-based taxonomic rearrangement of Oceanobacter-related bacteria including the description of Thalassolituus hydrocarbonoclasticus sp. nov. and Thalassolituus pacificus sp. nov. and emended description of the genus Thalassolituus.</title>
        <authorList>
            <person name="Dong C."/>
            <person name="Wei L."/>
            <person name="Wang J."/>
            <person name="Lai Q."/>
            <person name="Huang Z."/>
            <person name="Shao Z."/>
        </authorList>
    </citation>
    <scope>NUCLEOTIDE SEQUENCE</scope>
    <source>
        <strain evidence="3">59MF3M-4</strain>
    </source>
</reference>
<dbReference type="Proteomes" id="UP001147830">
    <property type="component" value="Unassembled WGS sequence"/>
</dbReference>
<gene>
    <name evidence="3" type="ORF">NYR02_13415</name>
</gene>
<sequence length="191" mass="20684">MEMLKRSLVLTAMLSLTPLALAQNTPATNEAQLTQEARMQTKAFAQALQKTLKQGIQSSGPDAAIHLCNTEAPVIAAGLSQNGWQVARTSTKIRNPDNVADAWEQQTLEDFAQRLQAGEDPMSIEATTLADGEFRYMKAIPTAPLCLTCHGAQLAPSVTAKLDELYPADQARGFNVGDLRGAFTLRKTLEQ</sequence>
<name>A0A9X2WGM0_9GAMM</name>